<reference evidence="1" key="1">
    <citation type="submission" date="2003-06" db="EMBL/GenBank/DDBJ databases">
        <title>Liver regeneration after PH.</title>
        <authorList>
            <person name="Xu C.S."/>
            <person name="Li W.Q."/>
            <person name="Li Y.C."/>
            <person name="Chang C.F."/>
            <person name="Zhao L.F."/>
            <person name="Ma H."/>
            <person name="Wang L."/>
            <person name="Wang S.F."/>
            <person name="Han H.P."/>
            <person name="Wang G.P."/>
            <person name="Chai L.Q."/>
            <person name="Yuan J.Y."/>
            <person name="Yang K.J."/>
            <person name="Yan H.M."/>
            <person name="Shi J.B."/>
            <person name="Rahman S."/>
            <person name="Wang Q.N."/>
            <person name="Zhang J.B."/>
        </authorList>
    </citation>
    <scope>NUCLEOTIDE SEQUENCE</scope>
</reference>
<accession>F7EPC6</accession>
<evidence type="ECO:0000313" key="1">
    <source>
        <dbReference type="EMBL" id="AAP92585.1"/>
    </source>
</evidence>
<proteinExistence type="evidence at transcript level"/>
<gene>
    <name evidence="2" type="ORF">rCG_62926</name>
</gene>
<dbReference type="Proteomes" id="UP000234681">
    <property type="component" value="Chromosome 8"/>
</dbReference>
<sequence length="115" mass="12884">MVTSVLTMNCYKVYSVHTIKSGSFKVPKTDSVVKSKQDHTHTLCMEKLLLGFPGLCKDPASGVNCHAFVKSAVSKYEQKPLTALHFQVLILYNIEKCVGNFQKGGHRVDVYQYKT</sequence>
<dbReference type="HOGENOM" id="CLU_2108278_0_0_1"/>
<organism evidence="1">
    <name type="scientific">Rattus norvegicus</name>
    <name type="common">Rat</name>
    <dbReference type="NCBI Taxonomy" id="10116"/>
    <lineage>
        <taxon>Eukaryota</taxon>
        <taxon>Metazoa</taxon>
        <taxon>Chordata</taxon>
        <taxon>Craniata</taxon>
        <taxon>Vertebrata</taxon>
        <taxon>Euteleostomi</taxon>
        <taxon>Mammalia</taxon>
        <taxon>Eutheria</taxon>
        <taxon>Euarchontoglires</taxon>
        <taxon>Glires</taxon>
        <taxon>Rodentia</taxon>
        <taxon>Myomorpha</taxon>
        <taxon>Muroidea</taxon>
        <taxon>Muridae</taxon>
        <taxon>Murinae</taxon>
        <taxon>Rattus</taxon>
    </lineage>
</organism>
<name>F7EPC6_RAT</name>
<dbReference type="EMBL" id="CH473954">
    <property type="protein sequence ID" value="EDL77518.1"/>
    <property type="molecule type" value="Genomic_DNA"/>
</dbReference>
<protein>
    <submittedName>
        <fullName evidence="1">Ab2-060</fullName>
    </submittedName>
    <submittedName>
        <fullName evidence="2">RCG62926</fullName>
    </submittedName>
</protein>
<dbReference type="EMBL" id="AY325184">
    <property type="protein sequence ID" value="AAP92585.1"/>
    <property type="molecule type" value="mRNA"/>
</dbReference>
<reference evidence="2" key="3">
    <citation type="submission" date="2005-09" db="EMBL/GenBank/DDBJ databases">
        <authorList>
            <person name="Mural R.J."/>
            <person name="Li P.W."/>
            <person name="Adams M.D."/>
            <person name="Amanatides P.G."/>
            <person name="Baden-Tillson H."/>
            <person name="Barnstead M."/>
            <person name="Chin S.H."/>
            <person name="Dew I."/>
            <person name="Evans C.A."/>
            <person name="Ferriera S."/>
            <person name="Flanigan M."/>
            <person name="Fosler C."/>
            <person name="Glodek A."/>
            <person name="Gu Z."/>
            <person name="Holt R.A."/>
            <person name="Jennings D."/>
            <person name="Kraft C.L."/>
            <person name="Lu F."/>
            <person name="Nguyen T."/>
            <person name="Nusskern D.R."/>
            <person name="Pfannkoch C.M."/>
            <person name="Sitter C."/>
            <person name="Sutton G.G."/>
            <person name="Venter J.C."/>
            <person name="Wang Z."/>
            <person name="Woodage T."/>
            <person name="Zheng X.H."/>
            <person name="Zhong F."/>
        </authorList>
    </citation>
    <scope>NUCLEOTIDE SEQUENCE</scope>
    <source>
        <strain evidence="2">BN</strain>
    </source>
</reference>
<reference evidence="2" key="2">
    <citation type="journal article" date="2005" name="Genome Res.">
        <title>Gene and alternative splicing annotation with AIR.</title>
        <authorList>
            <person name="Florea L."/>
            <person name="Di Francesco V."/>
            <person name="Miller J."/>
            <person name="Turner R."/>
            <person name="Yao A."/>
            <person name="Harris M."/>
            <person name="Walenz B."/>
            <person name="Mobarry C."/>
            <person name="Merkulov G.V."/>
            <person name="Charlab R."/>
            <person name="Dew I."/>
            <person name="Deng Z."/>
            <person name="Istrail S."/>
            <person name="Li P."/>
            <person name="Sutton G."/>
        </authorList>
    </citation>
    <scope>NUCLEOTIDE SEQUENCE</scope>
    <source>
        <strain evidence="2">BN</strain>
    </source>
</reference>
<evidence type="ECO:0000313" key="2">
    <source>
        <dbReference type="EMBL" id="EDL77518.1"/>
    </source>
</evidence>
<dbReference type="AlphaFoldDB" id="F7EPC6"/>